<proteinExistence type="predicted"/>
<dbReference type="EMBL" id="BSXG01000024">
    <property type="protein sequence ID" value="GME26009.1"/>
    <property type="molecule type" value="Genomic_DNA"/>
</dbReference>
<comment type="caution">
    <text evidence="1">The sequence shown here is derived from an EMBL/GenBank/DDBJ whole genome shotgun (WGS) entry which is preliminary data.</text>
</comment>
<evidence type="ECO:0000313" key="2">
    <source>
        <dbReference type="Proteomes" id="UP001165186"/>
    </source>
</evidence>
<name>A0ACB5RZR0_9PEZI</name>
<evidence type="ECO:0000313" key="1">
    <source>
        <dbReference type="EMBL" id="GME26009.1"/>
    </source>
</evidence>
<reference evidence="1" key="1">
    <citation type="submission" date="2024-09" db="EMBL/GenBank/DDBJ databases">
        <title>Draft Genome Sequences of Neofusicoccum parvum.</title>
        <authorList>
            <person name="Ashida A."/>
            <person name="Camagna M."/>
            <person name="Tanaka A."/>
            <person name="Takemoto D."/>
        </authorList>
    </citation>
    <scope>NUCLEOTIDE SEQUENCE</scope>
    <source>
        <strain evidence="1">PPO83</strain>
    </source>
</reference>
<organism evidence="1 2">
    <name type="scientific">Neofusicoccum parvum</name>
    <dbReference type="NCBI Taxonomy" id="310453"/>
    <lineage>
        <taxon>Eukaryota</taxon>
        <taxon>Fungi</taxon>
        <taxon>Dikarya</taxon>
        <taxon>Ascomycota</taxon>
        <taxon>Pezizomycotina</taxon>
        <taxon>Dothideomycetes</taxon>
        <taxon>Dothideomycetes incertae sedis</taxon>
        <taxon>Botryosphaeriales</taxon>
        <taxon>Botryosphaeriaceae</taxon>
        <taxon>Neofusicoccum</taxon>
    </lineage>
</organism>
<dbReference type="Proteomes" id="UP001165186">
    <property type="component" value="Unassembled WGS sequence"/>
</dbReference>
<gene>
    <name evidence="1" type="primary">g3256</name>
    <name evidence="1" type="ORF">NpPPO83_00003256</name>
</gene>
<accession>A0ACB5RZR0</accession>
<protein>
    <submittedName>
        <fullName evidence="1">Phenyloxazoline synthase mbtb</fullName>
    </submittedName>
</protein>
<sequence length="1180" mass="127432">MQASITRDDEERIWQWNASLPIAPENCIHDVFDEQLQSSRDTAAIDSWDGHFTYAELDELSTCLALHLRSRGAGTDAVIPICFDKSRWVVVCMLAVVKSGAAFATLDPAMPTERLASFVCSVQPRLMLVGAGLKDRFDGLGLDLISNAPELCEAGPPGDATLPQVRPDDLAYVLFTSGSTGTPKVVLHCHRAAAANMRHATGYGPGSRVLQFASQAFGASIWEIFKTLGNGGCLVIPPARDRLGGIANFITKKQITRTFFTPSLLNLLKPEEVTCLQILTVGGEPVTEQLIQTWAHRVRLLEAFGMTEGVAIETKIDHEGKKSREGQTLVGATWIVDADDPDKLAPIGVAGELLIESPTLCKGYLDNPEADASAFLEQPLWARKHGSGRAARLFRTGDLARYTEDGVVQIVGRKDTRVKLYGQRFELGEVEQVMAKSLPDGVSAAAELITPSGGSPMLVAFIHGSTVDFVSVIKDIREKMAAALPDYMVPRGFVKLAERPMNASGKLDRKKLREMASALTTAELVAHGSDAVKTQPETDMEKKMQSLWSEVLNLPAPLIGREDDFFFNGGSSLQCIKLISSARRENISIDIEDIFRGRTLQAISAAAHVTRQEERNPDQSAGSSRYQISDITTTAPESDVEEVLEATDWQAWSIYAGLLKSRGWHDYMIFHFTGSLDVSCLQKACHELVATHSVLRTTFLVHEQATFQVVLTPKAYSVEFTTHEVQPGESLAAASQEVIDTDVKRKTRLGDALVKFMLIKDSSASAYRLVMRISHAQYDAVSVGEIWRALESAYWGDEIPQLSPFSHYVDKAAAATAASKADEFWKARMAGAPTSDIISHSRPPYSRIVDSAAAASVPVPDLRAQGLTTATAVLACWSIVLSQLCQQQEVVFGNIISGRHLNVQGVEQTIGPCMNTLPIRAKVDPQATFAELLQTIQDDYLQSLPFSHLGHRQLIQNSTSWPRWSRFSTIVNHISLDAATAAASPFSSARALAAGLRCALDIHEPPHDKADLWLHSASAPGGDAVSLELRYSGRAFPRAWVEAVLAHFCAVFERLPAVLGCAVGSACPAFAGPGPAAVVLGGAAVAGDVGPKTRAGRRAVAVSGALGCVVRGAWAAVLGKGFETRVDGFSEATPFYDVWGDLIGAAALARCYGDCGYEVSTEDVLDNPSQGEQMALLAGL</sequence>
<keyword evidence="2" id="KW-1185">Reference proteome</keyword>